<gene>
    <name evidence="1" type="ORF">GALL_272100</name>
</gene>
<organism evidence="1">
    <name type="scientific">mine drainage metagenome</name>
    <dbReference type="NCBI Taxonomy" id="410659"/>
    <lineage>
        <taxon>unclassified sequences</taxon>
        <taxon>metagenomes</taxon>
        <taxon>ecological metagenomes</taxon>
    </lineage>
</organism>
<dbReference type="AlphaFoldDB" id="A0A1J5R4M4"/>
<evidence type="ECO:0000313" key="1">
    <source>
        <dbReference type="EMBL" id="OIQ90873.1"/>
    </source>
</evidence>
<sequence length="167" mass="17732">MGALGKIPTASGGGTVFLAVRQGKPGCPACKKDGNSALFRRRSGCEFDFLCYGSSFRQRRRRANRVLGWSCVFVAACNGRNSAVAPSGLRSHKTASFSAFEPRHKTTTTTEQKEYYTCHGSVIGLNTAVAAANGAGTISATSAVASRPRRCALRAPLSASRPSIRRM</sequence>
<protein>
    <submittedName>
        <fullName evidence="1">Uncharacterized protein</fullName>
    </submittedName>
</protein>
<comment type="caution">
    <text evidence="1">The sequence shown here is derived from an EMBL/GenBank/DDBJ whole genome shotgun (WGS) entry which is preliminary data.</text>
</comment>
<name>A0A1J5R4M4_9ZZZZ</name>
<accession>A0A1J5R4M4</accession>
<proteinExistence type="predicted"/>
<dbReference type="EMBL" id="MLJW01000277">
    <property type="protein sequence ID" value="OIQ90873.1"/>
    <property type="molecule type" value="Genomic_DNA"/>
</dbReference>
<reference evidence="1" key="1">
    <citation type="submission" date="2016-10" db="EMBL/GenBank/DDBJ databases">
        <title>Sequence of Gallionella enrichment culture.</title>
        <authorList>
            <person name="Poehlein A."/>
            <person name="Muehling M."/>
            <person name="Daniel R."/>
        </authorList>
    </citation>
    <scope>NUCLEOTIDE SEQUENCE</scope>
</reference>